<evidence type="ECO:0000259" key="1">
    <source>
        <dbReference type="Pfam" id="PF00725"/>
    </source>
</evidence>
<dbReference type="InterPro" id="IPR006108">
    <property type="entry name" value="3HC_DH_C"/>
</dbReference>
<dbReference type="InterPro" id="IPR013328">
    <property type="entry name" value="6PGD_dom2"/>
</dbReference>
<dbReference type="Pfam" id="PF00725">
    <property type="entry name" value="3HCDH"/>
    <property type="match status" value="1"/>
</dbReference>
<feature type="non-terminal residue" evidence="2">
    <location>
        <position position="1"/>
    </location>
</feature>
<dbReference type="AlphaFoldDB" id="X1L9P4"/>
<dbReference type="Gene3D" id="3.40.50.720">
    <property type="entry name" value="NAD(P)-binding Rossmann-like Domain"/>
    <property type="match status" value="1"/>
</dbReference>
<dbReference type="SUPFAM" id="SSF48179">
    <property type="entry name" value="6-phosphogluconate dehydrogenase C-terminal domain-like"/>
    <property type="match status" value="1"/>
</dbReference>
<gene>
    <name evidence="2" type="ORF">S06H3_13706</name>
</gene>
<name>X1L9P4_9ZZZZ</name>
<reference evidence="2" key="1">
    <citation type="journal article" date="2014" name="Front. Microbiol.">
        <title>High frequency of phylogenetically diverse reductive dehalogenase-homologous genes in deep subseafloor sedimentary metagenomes.</title>
        <authorList>
            <person name="Kawai M."/>
            <person name="Futagami T."/>
            <person name="Toyoda A."/>
            <person name="Takaki Y."/>
            <person name="Nishi S."/>
            <person name="Hori S."/>
            <person name="Arai W."/>
            <person name="Tsubouchi T."/>
            <person name="Morono Y."/>
            <person name="Uchiyama I."/>
            <person name="Ito T."/>
            <person name="Fujiyama A."/>
            <person name="Inagaki F."/>
            <person name="Takami H."/>
        </authorList>
    </citation>
    <scope>NUCLEOTIDE SEQUENCE</scope>
    <source>
        <strain evidence="2">Expedition CK06-06</strain>
    </source>
</reference>
<dbReference type="EMBL" id="BARV01006692">
    <property type="protein sequence ID" value="GAI16027.1"/>
    <property type="molecule type" value="Genomic_DNA"/>
</dbReference>
<organism evidence="2">
    <name type="scientific">marine sediment metagenome</name>
    <dbReference type="NCBI Taxonomy" id="412755"/>
    <lineage>
        <taxon>unclassified sequences</taxon>
        <taxon>metagenomes</taxon>
        <taxon>ecological metagenomes</taxon>
    </lineage>
</organism>
<dbReference type="PANTHER" id="PTHR48075">
    <property type="entry name" value="3-HYDROXYACYL-COA DEHYDROGENASE FAMILY PROTEIN"/>
    <property type="match status" value="1"/>
</dbReference>
<dbReference type="GO" id="GO:0016616">
    <property type="term" value="F:oxidoreductase activity, acting on the CH-OH group of donors, NAD or NADP as acceptor"/>
    <property type="evidence" value="ECO:0007669"/>
    <property type="project" value="InterPro"/>
</dbReference>
<accession>X1L9P4</accession>
<feature type="domain" description="3-hydroxyacyl-CoA dehydrogenase C-terminal" evidence="1">
    <location>
        <begin position="43"/>
        <end position="135"/>
    </location>
</feature>
<sequence>SCSTDEAHRNIKGVSTSDDTVELIKSLTLRFGKTPIVVKDSPGFASSRLGLALFLEASKMLEEGVASVKDIDMGAKLFYGHRMGPFETGDLVGLDARLNNLNAMYQATGDPKWRAPLLLKQLVISGYLGKKPGSKGGYYTYFGLEE</sequence>
<evidence type="ECO:0000313" key="2">
    <source>
        <dbReference type="EMBL" id="GAI16027.1"/>
    </source>
</evidence>
<comment type="caution">
    <text evidence="2">The sequence shown here is derived from an EMBL/GenBank/DDBJ whole genome shotgun (WGS) entry which is preliminary data.</text>
</comment>
<dbReference type="GO" id="GO:0006631">
    <property type="term" value="P:fatty acid metabolic process"/>
    <property type="evidence" value="ECO:0007669"/>
    <property type="project" value="InterPro"/>
</dbReference>
<dbReference type="InterPro" id="IPR008927">
    <property type="entry name" value="6-PGluconate_DH-like_C_sf"/>
</dbReference>
<dbReference type="PANTHER" id="PTHR48075:SF5">
    <property type="entry name" value="3-HYDROXYBUTYRYL-COA DEHYDROGENASE"/>
    <property type="match status" value="1"/>
</dbReference>
<dbReference type="Gene3D" id="1.10.1040.10">
    <property type="entry name" value="N-(1-d-carboxylethyl)-l-norvaline Dehydrogenase, domain 2"/>
    <property type="match status" value="1"/>
</dbReference>
<protein>
    <recommendedName>
        <fullName evidence="1">3-hydroxyacyl-CoA dehydrogenase C-terminal domain-containing protein</fullName>
    </recommendedName>
</protein>
<proteinExistence type="predicted"/>